<organism evidence="1 2">
    <name type="scientific">Pseudomonas syringae pv. maculicola</name>
    <dbReference type="NCBI Taxonomy" id="59511"/>
    <lineage>
        <taxon>Bacteria</taxon>
        <taxon>Pseudomonadati</taxon>
        <taxon>Pseudomonadota</taxon>
        <taxon>Gammaproteobacteria</taxon>
        <taxon>Pseudomonadales</taxon>
        <taxon>Pseudomonadaceae</taxon>
        <taxon>Pseudomonas</taxon>
    </lineage>
</organism>
<name>A0A3M2XWB9_PSEYM</name>
<protein>
    <submittedName>
        <fullName evidence="1">Uncharacterized protein</fullName>
    </submittedName>
</protein>
<gene>
    <name evidence="1" type="ORF">APX70_200257</name>
</gene>
<proteinExistence type="predicted"/>
<sequence length="49" mass="5640">MGITPVKRALRAFEQFDVFDVEQLLIEGAQVLRLTIDINADRRIVGVRR</sequence>
<reference evidence="1 2" key="1">
    <citation type="submission" date="2018-08" db="EMBL/GenBank/DDBJ databases">
        <title>Recombination of ecologically and evolutionarily significant loci maintains genetic cohesion in the Pseudomonas syringae species complex.</title>
        <authorList>
            <person name="Dillon M."/>
            <person name="Thakur S."/>
            <person name="Almeida R.N.D."/>
            <person name="Weir B.S."/>
            <person name="Guttman D.S."/>
        </authorList>
    </citation>
    <scope>NUCLEOTIDE SEQUENCE [LARGE SCALE GENOMIC DNA]</scope>
    <source>
        <strain evidence="1 2">88_10</strain>
    </source>
</reference>
<evidence type="ECO:0000313" key="2">
    <source>
        <dbReference type="Proteomes" id="UP000282378"/>
    </source>
</evidence>
<comment type="caution">
    <text evidence="1">The sequence shown here is derived from an EMBL/GenBank/DDBJ whole genome shotgun (WGS) entry which is preliminary data.</text>
</comment>
<evidence type="ECO:0000313" key="1">
    <source>
        <dbReference type="EMBL" id="RML67605.1"/>
    </source>
</evidence>
<dbReference type="Proteomes" id="UP000282378">
    <property type="component" value="Unassembled WGS sequence"/>
</dbReference>
<dbReference type="AlphaFoldDB" id="A0A3M2XWB9"/>
<accession>A0A3M2XWB9</accession>
<dbReference type="EMBL" id="RBNL01002674">
    <property type="protein sequence ID" value="RML67605.1"/>
    <property type="molecule type" value="Genomic_DNA"/>
</dbReference>